<evidence type="ECO:0000313" key="7">
    <source>
        <dbReference type="EMBL" id="KTG10636.1"/>
    </source>
</evidence>
<dbReference type="InterPro" id="IPR006977">
    <property type="entry name" value="Yip1_dom"/>
</dbReference>
<feature type="transmembrane region" description="Helical" evidence="5">
    <location>
        <begin position="216"/>
        <end position="234"/>
    </location>
</feature>
<protein>
    <recommendedName>
        <fullName evidence="6">Yip1 domain-containing protein</fullName>
    </recommendedName>
</protein>
<evidence type="ECO:0000256" key="5">
    <source>
        <dbReference type="SAM" id="Phobius"/>
    </source>
</evidence>
<feature type="transmembrane region" description="Helical" evidence="5">
    <location>
        <begin position="133"/>
        <end position="159"/>
    </location>
</feature>
<comment type="caution">
    <text evidence="7">The sequence shown here is derived from an EMBL/GenBank/DDBJ whole genome shotgun (WGS) entry which is preliminary data.</text>
</comment>
<dbReference type="Proteomes" id="UP000054387">
    <property type="component" value="Unassembled WGS sequence"/>
</dbReference>
<evidence type="ECO:0000256" key="3">
    <source>
        <dbReference type="ARBA" id="ARBA00022989"/>
    </source>
</evidence>
<dbReference type="Pfam" id="PF04893">
    <property type="entry name" value="Yip1"/>
    <property type="match status" value="1"/>
</dbReference>
<keyword evidence="8" id="KW-1185">Reference proteome</keyword>
<gene>
    <name evidence="7" type="ORF">AUR64_08195</name>
</gene>
<evidence type="ECO:0000313" key="8">
    <source>
        <dbReference type="Proteomes" id="UP000054387"/>
    </source>
</evidence>
<keyword evidence="4 5" id="KW-0472">Membrane</keyword>
<name>A0A0W1RB55_9EURY</name>
<feature type="domain" description="Yip1" evidence="6">
    <location>
        <begin position="6"/>
        <end position="234"/>
    </location>
</feature>
<feature type="transmembrane region" description="Helical" evidence="5">
    <location>
        <begin position="21"/>
        <end position="45"/>
    </location>
</feature>
<evidence type="ECO:0000256" key="4">
    <source>
        <dbReference type="ARBA" id="ARBA00023136"/>
    </source>
</evidence>
<dbReference type="RefSeq" id="WP_058580960.1">
    <property type="nucleotide sequence ID" value="NZ_LOPU01000017.1"/>
</dbReference>
<evidence type="ECO:0000259" key="6">
    <source>
        <dbReference type="Pfam" id="PF04893"/>
    </source>
</evidence>
<feature type="transmembrane region" description="Helical" evidence="5">
    <location>
        <begin position="184"/>
        <end position="204"/>
    </location>
</feature>
<keyword evidence="2 5" id="KW-0812">Transmembrane</keyword>
<dbReference type="EMBL" id="LOPU01000017">
    <property type="protein sequence ID" value="KTG10636.1"/>
    <property type="molecule type" value="Genomic_DNA"/>
</dbReference>
<proteinExistence type="predicted"/>
<evidence type="ECO:0000256" key="2">
    <source>
        <dbReference type="ARBA" id="ARBA00022692"/>
    </source>
</evidence>
<dbReference type="GO" id="GO:0016020">
    <property type="term" value="C:membrane"/>
    <property type="evidence" value="ECO:0007669"/>
    <property type="project" value="UniProtKB-SubCell"/>
</dbReference>
<reference evidence="7 8" key="1">
    <citation type="submission" date="2015-12" db="EMBL/GenBank/DDBJ databases">
        <title>Haloprofundus marisrubri gen. nov., sp. nov., an extremely halophilic archaeon isolated from the Discovery deep brine-seawater interface in the Red Sea.</title>
        <authorList>
            <person name="Zhang G."/>
            <person name="Stingl U."/>
            <person name="Rashid M."/>
        </authorList>
    </citation>
    <scope>NUCLEOTIDE SEQUENCE [LARGE SCALE GENOMIC DNA]</scope>
    <source>
        <strain evidence="7 8">SB9</strain>
    </source>
</reference>
<evidence type="ECO:0000256" key="1">
    <source>
        <dbReference type="ARBA" id="ARBA00004141"/>
    </source>
</evidence>
<feature type="transmembrane region" description="Helical" evidence="5">
    <location>
        <begin position="96"/>
        <end position="121"/>
    </location>
</feature>
<dbReference type="OrthoDB" id="116519at2157"/>
<dbReference type="STRING" id="1514971.AUR64_08195"/>
<dbReference type="AlphaFoldDB" id="A0A0W1RB55"/>
<organism evidence="7 8">
    <name type="scientific">Haloprofundus marisrubri</name>
    <dbReference type="NCBI Taxonomy" id="1514971"/>
    <lineage>
        <taxon>Archaea</taxon>
        <taxon>Methanobacteriati</taxon>
        <taxon>Methanobacteriota</taxon>
        <taxon>Stenosarchaea group</taxon>
        <taxon>Halobacteria</taxon>
        <taxon>Halobacteriales</taxon>
        <taxon>Haloferacaceae</taxon>
        <taxon>Haloprofundus</taxon>
    </lineage>
</organism>
<accession>A0A0W1RB55</accession>
<keyword evidence="3 5" id="KW-1133">Transmembrane helix</keyword>
<sequence>MPRTPLLHPDEYFRERAPGLSFGRALTIALVVSLLTTAAIGAVGWQFSQAIDTTVTVENENRPPEWVCEQNGDDWPGCGQSETRQLNLGDELWDRFVGLLPVVFLSTLVGWVVVGGLLHVLSRGGDSGTFGDTLAVTAWGGVPMLVESAVGLLAAMRVIRETTFSQNPEALLQQVQGLQSFLDLPLAIGVGLLVAGWQLFVWRAGLEHARGLDSDVARGVAGLVALVVFLLGVVG</sequence>
<comment type="subcellular location">
    <subcellularLocation>
        <location evidence="1">Membrane</location>
        <topology evidence="1">Multi-pass membrane protein</topology>
    </subcellularLocation>
</comment>